<reference evidence="5" key="1">
    <citation type="submission" date="2018-09" db="EMBL/GenBank/DDBJ databases">
        <title>Chryseolinea sp. KIS68-18 isolated from soil.</title>
        <authorList>
            <person name="Weon H.-Y."/>
            <person name="Kwon S.-W."/>
            <person name="Lee S.A."/>
        </authorList>
    </citation>
    <scope>NUCLEOTIDE SEQUENCE [LARGE SCALE GENOMIC DNA]</scope>
    <source>
        <strain evidence="5">KIS68-18</strain>
    </source>
</reference>
<keyword evidence="5" id="KW-1185">Reference proteome</keyword>
<dbReference type="InterPro" id="IPR000182">
    <property type="entry name" value="GNAT_dom"/>
</dbReference>
<dbReference type="KEGG" id="chk:D4L85_05885"/>
<keyword evidence="1 4" id="KW-0808">Transferase</keyword>
<dbReference type="InterPro" id="IPR016181">
    <property type="entry name" value="Acyl_CoA_acyltransferase"/>
</dbReference>
<dbReference type="Gene3D" id="3.40.630.30">
    <property type="match status" value="1"/>
</dbReference>
<dbReference type="OrthoDB" id="7205533at2"/>
<name>A0A385SFY0_9BACT</name>
<dbReference type="EMBL" id="CP032382">
    <property type="protein sequence ID" value="AYB30139.1"/>
    <property type="molecule type" value="Genomic_DNA"/>
</dbReference>
<dbReference type="AlphaFoldDB" id="A0A385SFY0"/>
<dbReference type="GO" id="GO:0016747">
    <property type="term" value="F:acyltransferase activity, transferring groups other than amino-acyl groups"/>
    <property type="evidence" value="ECO:0007669"/>
    <property type="project" value="InterPro"/>
</dbReference>
<evidence type="ECO:0000313" key="4">
    <source>
        <dbReference type="EMBL" id="AYB30139.1"/>
    </source>
</evidence>
<dbReference type="Proteomes" id="UP000266183">
    <property type="component" value="Chromosome"/>
</dbReference>
<feature type="domain" description="N-acetyltransferase" evidence="3">
    <location>
        <begin position="9"/>
        <end position="178"/>
    </location>
</feature>
<keyword evidence="2" id="KW-0012">Acyltransferase</keyword>
<organism evidence="4 5">
    <name type="scientific">Chryseolinea soli</name>
    <dbReference type="NCBI Taxonomy" id="2321403"/>
    <lineage>
        <taxon>Bacteria</taxon>
        <taxon>Pseudomonadati</taxon>
        <taxon>Bacteroidota</taxon>
        <taxon>Cytophagia</taxon>
        <taxon>Cytophagales</taxon>
        <taxon>Fulvivirgaceae</taxon>
        <taxon>Chryseolinea</taxon>
    </lineage>
</organism>
<proteinExistence type="predicted"/>
<gene>
    <name evidence="4" type="ORF">D4L85_05885</name>
</gene>
<dbReference type="RefSeq" id="WP_119753443.1">
    <property type="nucleotide sequence ID" value="NZ_CP032382.1"/>
</dbReference>
<protein>
    <submittedName>
        <fullName evidence="4">GNAT family N-acetyltransferase</fullName>
    </submittedName>
</protein>
<dbReference type="PANTHER" id="PTHR43877">
    <property type="entry name" value="AMINOALKYLPHOSPHONATE N-ACETYLTRANSFERASE-RELATED-RELATED"/>
    <property type="match status" value="1"/>
</dbReference>
<dbReference type="PROSITE" id="PS51186">
    <property type="entry name" value="GNAT"/>
    <property type="match status" value="1"/>
</dbReference>
<dbReference type="CDD" id="cd04301">
    <property type="entry name" value="NAT_SF"/>
    <property type="match status" value="1"/>
</dbReference>
<sequence>MEKIMNAAVTIRNAHLGDATLLAELGWKTFYETFAPTNNEADVKQYVDKNFTTEQLRQELEDPHAIFLIAHAGDTVAGYAKLRTQLNPDAPPDTVSIELERIYSDRDFLGKSVGKTLMQACIDLAKEKGYDTLWLGVWEFNPRAIAFYEKWGFEKFSAHPFLLGTDLQTDLLYKKKLT</sequence>
<evidence type="ECO:0000256" key="2">
    <source>
        <dbReference type="ARBA" id="ARBA00023315"/>
    </source>
</evidence>
<dbReference type="SUPFAM" id="SSF55729">
    <property type="entry name" value="Acyl-CoA N-acyltransferases (Nat)"/>
    <property type="match status" value="1"/>
</dbReference>
<dbReference type="InterPro" id="IPR050832">
    <property type="entry name" value="Bact_Acetyltransf"/>
</dbReference>
<accession>A0A385SFY0</accession>
<evidence type="ECO:0000259" key="3">
    <source>
        <dbReference type="PROSITE" id="PS51186"/>
    </source>
</evidence>
<evidence type="ECO:0000256" key="1">
    <source>
        <dbReference type="ARBA" id="ARBA00022679"/>
    </source>
</evidence>
<evidence type="ECO:0000313" key="5">
    <source>
        <dbReference type="Proteomes" id="UP000266183"/>
    </source>
</evidence>
<dbReference type="Pfam" id="PF00583">
    <property type="entry name" value="Acetyltransf_1"/>
    <property type="match status" value="1"/>
</dbReference>